<dbReference type="RefSeq" id="WP_343897653.1">
    <property type="nucleotide sequence ID" value="NZ_BAAAFZ010000080.1"/>
</dbReference>
<evidence type="ECO:0000259" key="10">
    <source>
        <dbReference type="PROSITE" id="PS51755"/>
    </source>
</evidence>
<gene>
    <name evidence="11" type="ORF">GCM10009416_44820</name>
</gene>
<dbReference type="SUPFAM" id="SSF46894">
    <property type="entry name" value="C-terminal effector domain of the bipartite response regulators"/>
    <property type="match status" value="1"/>
</dbReference>
<feature type="DNA-binding region" description="OmpR/PhoB-type" evidence="7">
    <location>
        <begin position="124"/>
        <end position="223"/>
    </location>
</feature>
<evidence type="ECO:0000313" key="12">
    <source>
        <dbReference type="Proteomes" id="UP001501588"/>
    </source>
</evidence>
<evidence type="ECO:0000313" key="11">
    <source>
        <dbReference type="EMBL" id="GAA0602013.1"/>
    </source>
</evidence>
<sequence length="261" mass="28445">MRVLVLSPNAAPDRLLSGLRDEGLVCDTTRDFEDLPSALALSGPYDLLVLDLACLDLAAHRAIRALRRSGSAHPVLVVCARVDASDEAAALHSGADDVLRHPLSFPVLHARIQALVRRASGYASARLVCGNVTLDQELHAVFVDGRRVPLTGREYDFLQVMMLHKGVLLTKERFLNGLYADSEETPDLKIVDVFVCKLRRKLAACGAAEMIRTVWGRGHVLFDPSPAAVAEARAAHRPEEAPAEPAPRGWERRAEAVRLSA</sequence>
<evidence type="ECO:0000256" key="7">
    <source>
        <dbReference type="PROSITE-ProRule" id="PRU01091"/>
    </source>
</evidence>
<feature type="region of interest" description="Disordered" evidence="8">
    <location>
        <begin position="232"/>
        <end position="261"/>
    </location>
</feature>
<dbReference type="InterPro" id="IPR039420">
    <property type="entry name" value="WalR-like"/>
</dbReference>
<evidence type="ECO:0000259" key="9">
    <source>
        <dbReference type="PROSITE" id="PS50110"/>
    </source>
</evidence>
<organism evidence="11 12">
    <name type="scientific">Craurococcus roseus</name>
    <dbReference type="NCBI Taxonomy" id="77585"/>
    <lineage>
        <taxon>Bacteria</taxon>
        <taxon>Pseudomonadati</taxon>
        <taxon>Pseudomonadota</taxon>
        <taxon>Alphaproteobacteria</taxon>
        <taxon>Acetobacterales</taxon>
        <taxon>Acetobacteraceae</taxon>
        <taxon>Craurococcus</taxon>
    </lineage>
</organism>
<keyword evidence="5" id="KW-0804">Transcription</keyword>
<proteinExistence type="predicted"/>
<dbReference type="InterPro" id="IPR001789">
    <property type="entry name" value="Sig_transdc_resp-reg_receiver"/>
</dbReference>
<dbReference type="Proteomes" id="UP001501588">
    <property type="component" value="Unassembled WGS sequence"/>
</dbReference>
<keyword evidence="1 6" id="KW-0597">Phosphoprotein</keyword>
<dbReference type="PROSITE" id="PS51755">
    <property type="entry name" value="OMPR_PHOB"/>
    <property type="match status" value="1"/>
</dbReference>
<evidence type="ECO:0000256" key="3">
    <source>
        <dbReference type="ARBA" id="ARBA00023015"/>
    </source>
</evidence>
<reference evidence="11 12" key="1">
    <citation type="journal article" date="2019" name="Int. J. Syst. Evol. Microbiol.">
        <title>The Global Catalogue of Microorganisms (GCM) 10K type strain sequencing project: providing services to taxonomists for standard genome sequencing and annotation.</title>
        <authorList>
            <consortium name="The Broad Institute Genomics Platform"/>
            <consortium name="The Broad Institute Genome Sequencing Center for Infectious Disease"/>
            <person name="Wu L."/>
            <person name="Ma J."/>
        </authorList>
    </citation>
    <scope>NUCLEOTIDE SEQUENCE [LARGE SCALE GENOMIC DNA]</scope>
    <source>
        <strain evidence="11 12">JCM 9933</strain>
    </source>
</reference>
<dbReference type="PANTHER" id="PTHR48111:SF22">
    <property type="entry name" value="REGULATOR OF RPOS"/>
    <property type="match status" value="1"/>
</dbReference>
<accession>A0ABN1G134</accession>
<keyword evidence="3" id="KW-0805">Transcription regulation</keyword>
<dbReference type="Pfam" id="PF00486">
    <property type="entry name" value="Trans_reg_C"/>
    <property type="match status" value="1"/>
</dbReference>
<protein>
    <submittedName>
        <fullName evidence="11">Response regulator transcription factor</fullName>
    </submittedName>
</protein>
<dbReference type="CDD" id="cd00383">
    <property type="entry name" value="trans_reg_C"/>
    <property type="match status" value="1"/>
</dbReference>
<keyword evidence="2" id="KW-0902">Two-component regulatory system</keyword>
<dbReference type="PROSITE" id="PS50110">
    <property type="entry name" value="RESPONSE_REGULATORY"/>
    <property type="match status" value="1"/>
</dbReference>
<dbReference type="Gene3D" id="1.10.10.10">
    <property type="entry name" value="Winged helix-like DNA-binding domain superfamily/Winged helix DNA-binding domain"/>
    <property type="match status" value="1"/>
</dbReference>
<evidence type="ECO:0000256" key="1">
    <source>
        <dbReference type="ARBA" id="ARBA00022553"/>
    </source>
</evidence>
<dbReference type="EMBL" id="BAAAFZ010000080">
    <property type="protein sequence ID" value="GAA0602013.1"/>
    <property type="molecule type" value="Genomic_DNA"/>
</dbReference>
<dbReference type="PANTHER" id="PTHR48111">
    <property type="entry name" value="REGULATOR OF RPOS"/>
    <property type="match status" value="1"/>
</dbReference>
<dbReference type="SMART" id="SM00448">
    <property type="entry name" value="REC"/>
    <property type="match status" value="1"/>
</dbReference>
<dbReference type="InterPro" id="IPR001867">
    <property type="entry name" value="OmpR/PhoB-type_DNA-bd"/>
</dbReference>
<dbReference type="SMART" id="SM00862">
    <property type="entry name" value="Trans_reg_C"/>
    <property type="match status" value="1"/>
</dbReference>
<keyword evidence="4 7" id="KW-0238">DNA-binding</keyword>
<feature type="domain" description="Response regulatory" evidence="9">
    <location>
        <begin position="2"/>
        <end position="116"/>
    </location>
</feature>
<name>A0ABN1G134_9PROT</name>
<evidence type="ECO:0000256" key="6">
    <source>
        <dbReference type="PROSITE-ProRule" id="PRU00169"/>
    </source>
</evidence>
<feature type="compositionally biased region" description="Basic and acidic residues" evidence="8">
    <location>
        <begin position="249"/>
        <end position="261"/>
    </location>
</feature>
<comment type="caution">
    <text evidence="11">The sequence shown here is derived from an EMBL/GenBank/DDBJ whole genome shotgun (WGS) entry which is preliminary data.</text>
</comment>
<evidence type="ECO:0000256" key="2">
    <source>
        <dbReference type="ARBA" id="ARBA00023012"/>
    </source>
</evidence>
<dbReference type="InterPro" id="IPR036388">
    <property type="entry name" value="WH-like_DNA-bd_sf"/>
</dbReference>
<dbReference type="InterPro" id="IPR011006">
    <property type="entry name" value="CheY-like_superfamily"/>
</dbReference>
<feature type="domain" description="OmpR/PhoB-type" evidence="10">
    <location>
        <begin position="124"/>
        <end position="223"/>
    </location>
</feature>
<keyword evidence="12" id="KW-1185">Reference proteome</keyword>
<feature type="modified residue" description="4-aspartylphosphate" evidence="6">
    <location>
        <position position="51"/>
    </location>
</feature>
<evidence type="ECO:0000256" key="4">
    <source>
        <dbReference type="ARBA" id="ARBA00023125"/>
    </source>
</evidence>
<evidence type="ECO:0000256" key="8">
    <source>
        <dbReference type="SAM" id="MobiDB-lite"/>
    </source>
</evidence>
<dbReference type="Gene3D" id="3.40.50.2300">
    <property type="match status" value="1"/>
</dbReference>
<dbReference type="SUPFAM" id="SSF52172">
    <property type="entry name" value="CheY-like"/>
    <property type="match status" value="1"/>
</dbReference>
<evidence type="ECO:0000256" key="5">
    <source>
        <dbReference type="ARBA" id="ARBA00023163"/>
    </source>
</evidence>
<dbReference type="InterPro" id="IPR016032">
    <property type="entry name" value="Sig_transdc_resp-reg_C-effctor"/>
</dbReference>